<dbReference type="EMBL" id="AMYB01000003">
    <property type="protein sequence ID" value="OAD05466.1"/>
    <property type="molecule type" value="Genomic_DNA"/>
</dbReference>
<dbReference type="SMART" id="SM00155">
    <property type="entry name" value="PLDc"/>
    <property type="match status" value="2"/>
</dbReference>
<dbReference type="GO" id="GO:0004630">
    <property type="term" value="F:phospholipase D activity"/>
    <property type="evidence" value="ECO:0007669"/>
    <property type="project" value="UniProtKB-EC"/>
</dbReference>
<dbReference type="PIRSF" id="PIRSF009376">
    <property type="entry name" value="Phospholipase_D_euk"/>
    <property type="match status" value="1"/>
</dbReference>
<dbReference type="SUPFAM" id="SSF56024">
    <property type="entry name" value="Phospholipase D/nuclease"/>
    <property type="match status" value="2"/>
</dbReference>
<dbReference type="PROSITE" id="PS50195">
    <property type="entry name" value="PX"/>
    <property type="match status" value="1"/>
</dbReference>
<comment type="catalytic activity">
    <reaction evidence="1">
        <text>a 1,2-diacyl-sn-glycero-3-phosphocholine + H2O = a 1,2-diacyl-sn-glycero-3-phosphate + choline + H(+)</text>
        <dbReference type="Rhea" id="RHEA:14445"/>
        <dbReference type="ChEBI" id="CHEBI:15354"/>
        <dbReference type="ChEBI" id="CHEBI:15377"/>
        <dbReference type="ChEBI" id="CHEBI:15378"/>
        <dbReference type="ChEBI" id="CHEBI:57643"/>
        <dbReference type="ChEBI" id="CHEBI:58608"/>
        <dbReference type="EC" id="3.1.4.4"/>
    </reaction>
</comment>
<dbReference type="InterPro" id="IPR015679">
    <property type="entry name" value="PLipase_D_fam"/>
</dbReference>
<evidence type="ECO:0000259" key="10">
    <source>
        <dbReference type="PROSITE" id="PS50003"/>
    </source>
</evidence>
<evidence type="ECO:0000259" key="12">
    <source>
        <dbReference type="PROSITE" id="PS50195"/>
    </source>
</evidence>
<accession>A0A168MWQ9</accession>
<dbReference type="GO" id="GO:0006654">
    <property type="term" value="P:phosphatidic acid biosynthetic process"/>
    <property type="evidence" value="ECO:0007669"/>
    <property type="project" value="InterPro"/>
</dbReference>
<dbReference type="CDD" id="cd09138">
    <property type="entry name" value="PLDc_vPLD1_2_yPLD_like_1"/>
    <property type="match status" value="1"/>
</dbReference>
<feature type="domain" description="PLD phosphodiesterase" evidence="11">
    <location>
        <begin position="645"/>
        <end position="665"/>
    </location>
</feature>
<dbReference type="EC" id="3.1.4.4" evidence="3"/>
<dbReference type="SUPFAM" id="SSF50729">
    <property type="entry name" value="PH domain-like"/>
    <property type="match status" value="1"/>
</dbReference>
<reference evidence="13 14" key="1">
    <citation type="submission" date="2015-06" db="EMBL/GenBank/DDBJ databases">
        <title>Expansion of signal transduction pathways in fungi by whole-genome duplication.</title>
        <authorList>
            <consortium name="DOE Joint Genome Institute"/>
            <person name="Corrochano L.M."/>
            <person name="Kuo A."/>
            <person name="Marcet-Houben M."/>
            <person name="Polaino S."/>
            <person name="Salamov A."/>
            <person name="Villalobos J.M."/>
            <person name="Alvarez M.I."/>
            <person name="Avalos J."/>
            <person name="Benito E.P."/>
            <person name="Benoit I."/>
            <person name="Burger G."/>
            <person name="Camino L.P."/>
            <person name="Canovas D."/>
            <person name="Cerda-Olmedo E."/>
            <person name="Cheng J.-F."/>
            <person name="Dominguez A."/>
            <person name="Elias M."/>
            <person name="Eslava A.P."/>
            <person name="Glaser F."/>
            <person name="Grimwood J."/>
            <person name="Gutierrez G."/>
            <person name="Heitman J."/>
            <person name="Henrissat B."/>
            <person name="Iturriaga E.A."/>
            <person name="Lang B.F."/>
            <person name="Lavin J.L."/>
            <person name="Lee S."/>
            <person name="Li W."/>
            <person name="Lindquist E."/>
            <person name="Lopez-Garcia S."/>
            <person name="Luque E.M."/>
            <person name="Marcos A.T."/>
            <person name="Martin J."/>
            <person name="Mccluskey K."/>
            <person name="Medina H.R."/>
            <person name="Miralles-Duran A."/>
            <person name="Miyazaki A."/>
            <person name="Munoz-Torres E."/>
            <person name="Oguiza J.A."/>
            <person name="Ohm R."/>
            <person name="Olmedo M."/>
            <person name="Orejas M."/>
            <person name="Ortiz-Castellanos L."/>
            <person name="Pisabarro A.G."/>
            <person name="Rodriguez-Romero J."/>
            <person name="Ruiz-Herrera J."/>
            <person name="Ruiz-Vazquez R."/>
            <person name="Sanz C."/>
            <person name="Schackwitz W."/>
            <person name="Schmutz J."/>
            <person name="Shahriari M."/>
            <person name="Shelest E."/>
            <person name="Silva-Franco F."/>
            <person name="Soanes D."/>
            <person name="Syed K."/>
            <person name="Tagua V.G."/>
            <person name="Talbot N.J."/>
            <person name="Thon M."/>
            <person name="De Vries R.P."/>
            <person name="Wiebenga A."/>
            <person name="Yadav J.S."/>
            <person name="Braun E.L."/>
            <person name="Baker S."/>
            <person name="Garre V."/>
            <person name="Horwitz B."/>
            <person name="Torres-Martinez S."/>
            <person name="Idnurm A."/>
            <person name="Herrera-Estrella A."/>
            <person name="Gabaldon T."/>
            <person name="Grigoriev I.V."/>
        </authorList>
    </citation>
    <scope>NUCLEOTIDE SEQUENCE [LARGE SCALE GENOMIC DNA]</scope>
    <source>
        <strain evidence="13 14">CBS 277.49</strain>
    </source>
</reference>
<evidence type="ECO:0000256" key="3">
    <source>
        <dbReference type="ARBA" id="ARBA00012027"/>
    </source>
</evidence>
<evidence type="ECO:0000313" key="14">
    <source>
        <dbReference type="Proteomes" id="UP000077051"/>
    </source>
</evidence>
<dbReference type="OrthoDB" id="14911at2759"/>
<keyword evidence="6" id="KW-0442">Lipid degradation</keyword>
<evidence type="ECO:0000256" key="6">
    <source>
        <dbReference type="ARBA" id="ARBA00022963"/>
    </source>
</evidence>
<evidence type="ECO:0000256" key="7">
    <source>
        <dbReference type="ARBA" id="ARBA00023098"/>
    </source>
</evidence>
<name>A0A168MWQ9_MUCCL</name>
<keyword evidence="7" id="KW-0443">Lipid metabolism</keyword>
<dbReference type="Pfam" id="PF00614">
    <property type="entry name" value="PLDc"/>
    <property type="match status" value="1"/>
</dbReference>
<feature type="domain" description="PH" evidence="10">
    <location>
        <begin position="117"/>
        <end position="222"/>
    </location>
</feature>
<keyword evidence="4" id="KW-0677">Repeat</keyword>
<comment type="caution">
    <text evidence="13">The sequence shown here is derived from an EMBL/GenBank/DDBJ whole genome shotgun (WGS) entry which is preliminary data.</text>
</comment>
<dbReference type="GO" id="GO:0035091">
    <property type="term" value="F:phosphatidylinositol binding"/>
    <property type="evidence" value="ECO:0007669"/>
    <property type="project" value="InterPro"/>
</dbReference>
<dbReference type="STRING" id="747725.A0A168MWQ9"/>
<dbReference type="GO" id="GO:0012505">
    <property type="term" value="C:endomembrane system"/>
    <property type="evidence" value="ECO:0007669"/>
    <property type="project" value="UniProtKB-SubCell"/>
</dbReference>
<gene>
    <name evidence="13" type="ORF">MUCCIDRAFT_36390</name>
</gene>
<dbReference type="Gene3D" id="3.30.870.10">
    <property type="entry name" value="Endonuclease Chain A"/>
    <property type="match status" value="2"/>
</dbReference>
<dbReference type="Gene3D" id="2.30.29.30">
    <property type="entry name" value="Pleckstrin-homology domain (PH domain)/Phosphotyrosine-binding domain (PTB)"/>
    <property type="match status" value="1"/>
</dbReference>
<dbReference type="InterPro" id="IPR036871">
    <property type="entry name" value="PX_dom_sf"/>
</dbReference>
<dbReference type="CDD" id="cd09141">
    <property type="entry name" value="PLDc_vPLD1_2_yPLD_like_2"/>
    <property type="match status" value="1"/>
</dbReference>
<dbReference type="PROSITE" id="PS50003">
    <property type="entry name" value="PH_DOMAIN"/>
    <property type="match status" value="1"/>
</dbReference>
<dbReference type="SMART" id="SM00233">
    <property type="entry name" value="PH"/>
    <property type="match status" value="1"/>
</dbReference>
<evidence type="ECO:0000313" key="13">
    <source>
        <dbReference type="EMBL" id="OAD05466.1"/>
    </source>
</evidence>
<dbReference type="SUPFAM" id="SSF64268">
    <property type="entry name" value="PX domain"/>
    <property type="match status" value="1"/>
</dbReference>
<evidence type="ECO:0000256" key="4">
    <source>
        <dbReference type="ARBA" id="ARBA00022737"/>
    </source>
</evidence>
<organism evidence="13 14">
    <name type="scientific">Mucor lusitanicus CBS 277.49</name>
    <dbReference type="NCBI Taxonomy" id="747725"/>
    <lineage>
        <taxon>Eukaryota</taxon>
        <taxon>Fungi</taxon>
        <taxon>Fungi incertae sedis</taxon>
        <taxon>Mucoromycota</taxon>
        <taxon>Mucoromycotina</taxon>
        <taxon>Mucoromycetes</taxon>
        <taxon>Mucorales</taxon>
        <taxon>Mucorineae</taxon>
        <taxon>Mucoraceae</taxon>
        <taxon>Mucor</taxon>
    </lineage>
</organism>
<dbReference type="Gene3D" id="3.30.1520.10">
    <property type="entry name" value="Phox-like domain"/>
    <property type="match status" value="1"/>
</dbReference>
<dbReference type="PANTHER" id="PTHR18896:SF76">
    <property type="entry name" value="PHOSPHOLIPASE"/>
    <property type="match status" value="1"/>
</dbReference>
<sequence length="788" mass="92427">FRIELQYGEIKWVINRTIIEFYNLHLTLKFKYISGFISEPPPSFPSQLAHLTNAALTSMRIAREEEDGVWRDVALKRRDALEVYLKALIQGASMLVNYELCEFLELSAISIVKDMGWKGKEGYLEYNLNPSSMRLFRWHRWQKEWLILRDSYIAFCKDIGSTAPADVLLFDKHLKVVRTQSTFGSIHQTHFIISNSSRRIEVKAPTSKHIEEWIENLDKVQKESPWIMNHRFGSYAPVRENAKAKWFVDGHDYFEAVAQAILSAKSEIYIEDWWLSPQLYLRRPSKGNEEYRLDRLLKRKACEGVMIYIVIYKNVSVALPLDSQHTRDWMHHVHPNIIVQRHANLTSSPFWAHHEKILVVDYRLAFVGGLDLCFGRYDTSKHDLTDYKSFDEKEVFPGQDYSNPRIKDFYKVSQYDMELIDKQCAARMPWHDIHTAMIGPPARDIARHFIQRWNFIKSNRAKERSEVPFLLPKGEYVAARDETKFKGTCRIQVLRSSAEWSLGITREYSIYSAYMECIFKAKHFIYIENQFFITTTSPHDKLIKNKIGQAIVERIKRAHREKQKFRVIVVIPIAPGFEGDFIQVDRKSMPLRSVAQYQYRSISRGKYSVFEQLRKANIPIKDYIGFYSLRNWGKYNDGRMDFVTEQVYIHTKLMIVDDRTVICGSGKKLNLLSQLGNRDSEIAVVIEDTDLVDSRMNGQPYKASRYALTLRMQLFKEHLGLLNVQSSNEYHVDGYRDMKREDVVVMDPLHDEFYYDIWNKTAEKNTLVYRDVFRCVPDDTGKNICSSP</sequence>
<dbReference type="InterPro" id="IPR001683">
    <property type="entry name" value="PX_dom"/>
</dbReference>
<comment type="subcellular location">
    <subcellularLocation>
        <location evidence="9">Endomembrane system</location>
        <topology evidence="9">Lipid-anchor</topology>
    </subcellularLocation>
</comment>
<dbReference type="GO" id="GO:0009395">
    <property type="term" value="P:phospholipid catabolic process"/>
    <property type="evidence" value="ECO:0007669"/>
    <property type="project" value="TreeGrafter"/>
</dbReference>
<comment type="similarity">
    <text evidence="2">Belongs to the phospholipase D family.</text>
</comment>
<evidence type="ECO:0000256" key="2">
    <source>
        <dbReference type="ARBA" id="ARBA00008664"/>
    </source>
</evidence>
<keyword evidence="5" id="KW-0378">Hydrolase</keyword>
<dbReference type="Proteomes" id="UP000077051">
    <property type="component" value="Unassembled WGS sequence"/>
</dbReference>
<proteinExistence type="inferred from homology"/>
<dbReference type="PANTHER" id="PTHR18896">
    <property type="entry name" value="PHOSPHOLIPASE D"/>
    <property type="match status" value="1"/>
</dbReference>
<dbReference type="InterPro" id="IPR001849">
    <property type="entry name" value="PH_domain"/>
</dbReference>
<dbReference type="VEuPathDB" id="FungiDB:MUCCIDRAFT_36390"/>
<dbReference type="InterPro" id="IPR011993">
    <property type="entry name" value="PH-like_dom_sf"/>
</dbReference>
<dbReference type="CDD" id="cd01254">
    <property type="entry name" value="PH_PLD"/>
    <property type="match status" value="1"/>
</dbReference>
<feature type="domain" description="PX" evidence="12">
    <location>
        <begin position="1"/>
        <end position="111"/>
    </location>
</feature>
<evidence type="ECO:0000259" key="11">
    <source>
        <dbReference type="PROSITE" id="PS50035"/>
    </source>
</evidence>
<dbReference type="GO" id="GO:0035556">
    <property type="term" value="P:intracellular signal transduction"/>
    <property type="evidence" value="ECO:0007669"/>
    <property type="project" value="InterPro"/>
</dbReference>
<dbReference type="Pfam" id="PF00169">
    <property type="entry name" value="PH"/>
    <property type="match status" value="1"/>
</dbReference>
<evidence type="ECO:0000256" key="9">
    <source>
        <dbReference type="ARBA" id="ARBA00037868"/>
    </source>
</evidence>
<evidence type="ECO:0000256" key="5">
    <source>
        <dbReference type="ARBA" id="ARBA00022801"/>
    </source>
</evidence>
<evidence type="ECO:0000256" key="8">
    <source>
        <dbReference type="ARBA" id="ARBA00023288"/>
    </source>
</evidence>
<dbReference type="InterPro" id="IPR001736">
    <property type="entry name" value="PLipase_D/transphosphatidylase"/>
</dbReference>
<evidence type="ECO:0000256" key="1">
    <source>
        <dbReference type="ARBA" id="ARBA00000798"/>
    </source>
</evidence>
<dbReference type="AlphaFoldDB" id="A0A168MWQ9"/>
<dbReference type="Pfam" id="PF00787">
    <property type="entry name" value="PX"/>
    <property type="match status" value="1"/>
</dbReference>
<dbReference type="InterPro" id="IPR016555">
    <property type="entry name" value="PLipase_D_euk"/>
</dbReference>
<keyword evidence="8" id="KW-0449">Lipoprotein</keyword>
<protein>
    <recommendedName>
        <fullName evidence="3">phospholipase D</fullName>
        <ecNumber evidence="3">3.1.4.4</ecNumber>
    </recommendedName>
</protein>
<dbReference type="PROSITE" id="PS50035">
    <property type="entry name" value="PLD"/>
    <property type="match status" value="2"/>
</dbReference>
<keyword evidence="14" id="KW-1185">Reference proteome</keyword>
<feature type="domain" description="PLD phosphodiesterase" evidence="11">
    <location>
        <begin position="349"/>
        <end position="376"/>
    </location>
</feature>
<feature type="non-terminal residue" evidence="13">
    <location>
        <position position="1"/>
    </location>
</feature>